<feature type="region of interest" description="Disordered" evidence="5">
    <location>
        <begin position="1193"/>
        <end position="1262"/>
    </location>
</feature>
<feature type="region of interest" description="Disordered" evidence="5">
    <location>
        <begin position="1"/>
        <end position="93"/>
    </location>
</feature>
<dbReference type="GO" id="GO:0005634">
    <property type="term" value="C:nucleus"/>
    <property type="evidence" value="ECO:0007669"/>
    <property type="project" value="TreeGrafter"/>
</dbReference>
<dbReference type="RefSeq" id="XP_067923852.1">
    <property type="nucleotide sequence ID" value="XM_068064170.1"/>
</dbReference>
<keyword evidence="8" id="KW-1185">Reference proteome</keyword>
<dbReference type="InterPro" id="IPR043519">
    <property type="entry name" value="NT_sf"/>
</dbReference>
<evidence type="ECO:0000259" key="6">
    <source>
        <dbReference type="SMART" id="SM00483"/>
    </source>
</evidence>
<feature type="compositionally biased region" description="Basic and acidic residues" evidence="5">
    <location>
        <begin position="1"/>
        <end position="82"/>
    </location>
</feature>
<dbReference type="InterPro" id="IPR037160">
    <property type="entry name" value="DNA_Pol_thumb_sf"/>
</dbReference>
<keyword evidence="3" id="KW-0548">Nucleotidyltransferase</keyword>
<dbReference type="InterPro" id="IPR018944">
    <property type="entry name" value="DNA_pol_lambd_fingers_domain"/>
</dbReference>
<organism evidence="7 8">
    <name type="scientific">Cystoisospora suis</name>
    <dbReference type="NCBI Taxonomy" id="483139"/>
    <lineage>
        <taxon>Eukaryota</taxon>
        <taxon>Sar</taxon>
        <taxon>Alveolata</taxon>
        <taxon>Apicomplexa</taxon>
        <taxon>Conoidasida</taxon>
        <taxon>Coccidia</taxon>
        <taxon>Eucoccidiorida</taxon>
        <taxon>Eimeriorina</taxon>
        <taxon>Sarcocystidae</taxon>
        <taxon>Cystoisospora</taxon>
    </lineage>
</organism>
<dbReference type="InterPro" id="IPR002054">
    <property type="entry name" value="DNA-dir_DNA_pol_X"/>
</dbReference>
<feature type="compositionally biased region" description="Basic and acidic residues" evidence="5">
    <location>
        <begin position="171"/>
        <end position="212"/>
    </location>
</feature>
<dbReference type="PANTHER" id="PTHR11276:SF28">
    <property type="entry name" value="DNA POLYMERASE LAMBDA"/>
    <property type="match status" value="1"/>
</dbReference>
<evidence type="ECO:0000256" key="4">
    <source>
        <dbReference type="ARBA" id="ARBA00022705"/>
    </source>
</evidence>
<feature type="compositionally biased region" description="Low complexity" evidence="5">
    <location>
        <begin position="1340"/>
        <end position="1360"/>
    </location>
</feature>
<feature type="compositionally biased region" description="Basic and acidic residues" evidence="5">
    <location>
        <begin position="1195"/>
        <end position="1219"/>
    </location>
</feature>
<feature type="domain" description="DNA-directed DNA polymerase X" evidence="6">
    <location>
        <begin position="439"/>
        <end position="1332"/>
    </location>
</feature>
<feature type="region of interest" description="Disordered" evidence="5">
    <location>
        <begin position="130"/>
        <end position="266"/>
    </location>
</feature>
<dbReference type="SMART" id="SM00483">
    <property type="entry name" value="POLXc"/>
    <property type="match status" value="1"/>
</dbReference>
<dbReference type="VEuPathDB" id="ToxoDB:CSUI_003975"/>
<dbReference type="InterPro" id="IPR022312">
    <property type="entry name" value="DNA_pol_X"/>
</dbReference>
<evidence type="ECO:0000256" key="2">
    <source>
        <dbReference type="ARBA" id="ARBA00022679"/>
    </source>
</evidence>
<feature type="region of interest" description="Disordered" evidence="5">
    <location>
        <begin position="1009"/>
        <end position="1070"/>
    </location>
</feature>
<keyword evidence="2" id="KW-0808">Transferase</keyword>
<dbReference type="Gene3D" id="1.10.150.20">
    <property type="entry name" value="5' to 3' exonuclease, C-terminal subdomain"/>
    <property type="match status" value="1"/>
</dbReference>
<dbReference type="Pfam" id="PF14791">
    <property type="entry name" value="DNA_pol_B_thumb"/>
    <property type="match status" value="1"/>
</dbReference>
<feature type="region of interest" description="Disordered" evidence="5">
    <location>
        <begin position="363"/>
        <end position="436"/>
    </location>
</feature>
<dbReference type="OrthoDB" id="333472at2759"/>
<evidence type="ECO:0000313" key="8">
    <source>
        <dbReference type="Proteomes" id="UP000221165"/>
    </source>
</evidence>
<reference evidence="7 8" key="1">
    <citation type="journal article" date="2017" name="Int. J. Parasitol.">
        <title>The genome of the protozoan parasite Cystoisospora suis and a reverse vaccinology approach to identify vaccine candidates.</title>
        <authorList>
            <person name="Palmieri N."/>
            <person name="Shrestha A."/>
            <person name="Ruttkowski B."/>
            <person name="Beck T."/>
            <person name="Vogl C."/>
            <person name="Tomley F."/>
            <person name="Blake D.P."/>
            <person name="Joachim A."/>
        </authorList>
    </citation>
    <scope>NUCLEOTIDE SEQUENCE [LARGE SCALE GENOMIC DNA]</scope>
    <source>
        <strain evidence="7 8">Wien I</strain>
    </source>
</reference>
<keyword evidence="1" id="KW-0237">DNA synthesis</keyword>
<feature type="compositionally biased region" description="Basic and acidic residues" evidence="5">
    <location>
        <begin position="847"/>
        <end position="876"/>
    </location>
</feature>
<dbReference type="EMBL" id="MIGC01001791">
    <property type="protein sequence ID" value="PHJ22175.1"/>
    <property type="molecule type" value="Genomic_DNA"/>
</dbReference>
<feature type="region of interest" description="Disordered" evidence="5">
    <location>
        <begin position="103"/>
        <end position="122"/>
    </location>
</feature>
<dbReference type="InterPro" id="IPR029398">
    <property type="entry name" value="PolB_thumb"/>
</dbReference>
<name>A0A2C6L2S7_9APIC</name>
<feature type="compositionally biased region" description="Low complexity" evidence="5">
    <location>
        <begin position="407"/>
        <end position="420"/>
    </location>
</feature>
<gene>
    <name evidence="7" type="ORF">CSUI_003975</name>
</gene>
<feature type="compositionally biased region" description="Basic and acidic residues" evidence="5">
    <location>
        <begin position="489"/>
        <end position="513"/>
    </location>
</feature>
<feature type="compositionally biased region" description="Polar residues" evidence="5">
    <location>
        <begin position="1223"/>
        <end position="1239"/>
    </location>
</feature>
<dbReference type="Pfam" id="PF10391">
    <property type="entry name" value="DNA_pol_lambd_f"/>
    <property type="match status" value="1"/>
</dbReference>
<dbReference type="GO" id="GO:0006303">
    <property type="term" value="P:double-strand break repair via nonhomologous end joining"/>
    <property type="evidence" value="ECO:0007669"/>
    <property type="project" value="TreeGrafter"/>
</dbReference>
<evidence type="ECO:0000256" key="5">
    <source>
        <dbReference type="SAM" id="MobiDB-lite"/>
    </source>
</evidence>
<keyword evidence="4" id="KW-0235">DNA replication</keyword>
<dbReference type="SUPFAM" id="SSF81585">
    <property type="entry name" value="PsbU/PolX domain-like"/>
    <property type="match status" value="1"/>
</dbReference>
<dbReference type="Gene3D" id="3.30.210.10">
    <property type="entry name" value="DNA polymerase, thumb domain"/>
    <property type="match status" value="2"/>
</dbReference>
<dbReference type="GO" id="GO:0003677">
    <property type="term" value="F:DNA binding"/>
    <property type="evidence" value="ECO:0007669"/>
    <property type="project" value="InterPro"/>
</dbReference>
<proteinExistence type="predicted"/>
<feature type="compositionally biased region" description="Low complexity" evidence="5">
    <location>
        <begin position="142"/>
        <end position="162"/>
    </location>
</feature>
<feature type="compositionally biased region" description="Low complexity" evidence="5">
    <location>
        <begin position="315"/>
        <end position="332"/>
    </location>
</feature>
<dbReference type="SUPFAM" id="SSF81301">
    <property type="entry name" value="Nucleotidyltransferase"/>
    <property type="match status" value="1"/>
</dbReference>
<evidence type="ECO:0000256" key="1">
    <source>
        <dbReference type="ARBA" id="ARBA00022634"/>
    </source>
</evidence>
<dbReference type="Gene3D" id="3.30.460.10">
    <property type="entry name" value="Beta Polymerase, domain 2"/>
    <property type="match status" value="1"/>
</dbReference>
<feature type="region of interest" description="Disordered" evidence="5">
    <location>
        <begin position="290"/>
        <end position="339"/>
    </location>
</feature>
<protein>
    <submittedName>
        <fullName evidence="7">Helix-hairpin-helix motif family protein</fullName>
    </submittedName>
</protein>
<dbReference type="PANTHER" id="PTHR11276">
    <property type="entry name" value="DNA POLYMERASE TYPE-X FAMILY MEMBER"/>
    <property type="match status" value="1"/>
</dbReference>
<feature type="region of interest" description="Disordered" evidence="5">
    <location>
        <begin position="844"/>
        <end position="939"/>
    </location>
</feature>
<feature type="region of interest" description="Disordered" evidence="5">
    <location>
        <begin position="1336"/>
        <end position="1360"/>
    </location>
</feature>
<feature type="compositionally biased region" description="Low complexity" evidence="5">
    <location>
        <begin position="371"/>
        <end position="380"/>
    </location>
</feature>
<accession>A0A2C6L2S7</accession>
<dbReference type="Proteomes" id="UP000221165">
    <property type="component" value="Unassembled WGS sequence"/>
</dbReference>
<comment type="caution">
    <text evidence="7">The sequence shown here is derived from an EMBL/GenBank/DDBJ whole genome shotgun (WGS) entry which is preliminary data.</text>
</comment>
<sequence>MMKKDGKIGRGRGLEVERKKMTGGEEKETPGGKGKGKDGDTTRTEEHSKVGREIERSLEKKNVWRREERKQIERKEIKKQDPADITDSSDSEIEVVGVAIPLSNLSRARPPSSLPPFSCPSALKKLSASSYDALSSFPPPCTSASLPAPLPSSDSLPASSPPQNRKANAPRCRDSRETGGEDKEEEKTHASAEEFEKKRQSVEFSSCRDKTEVTQGSCGEERKSEVGVKAFLQRPSEKEKKEKDSSNVNTRGKEEQEGDVMDKIDEKQTVFISSEDEDDERNNMKTSHVTPLLTHDEKSSHTSPISSSFVLGKISPSSSLSTLLPPSRLSRTASEEERYQAERAQWQRLREEKLRRMRPIREQFMCQQHPSVSSTASESSALQEDSDGISPSLEKPVESEKKGFVHSLDSSSSLSSSSSLVCPRVSSPKDTTSHRTGADLTSFILDKLQLLAGKYEEQGEVWRAQGFRIASGAIRLRCGVAANAAAKAREEAQKRRGEKKTGTGGENKNESKGQKKTQSNMTEEEGKGRGEECVFDERRTENDKGETSGMNEDEEKNTHLSFTSIPRLRPAYASSSYSSSTDRLRIEGITRENYKLLKGEPGVGKSIFQTIEELVLTGTTRRLDSLVLGARPKALEDLQRIWGVGFHTAEKLYALGIYSVADLRKAVTLLDEKERRRLSEQECRTREVYVHPRNVKTEDKADHREEKEEERRIGGEGEVARRSLQILDDIFGPQIHTDIKEGRRASSAWLSSGVHTPQPFVIHGKNHLASFSSSKFSPIKSKGSENSAEGLKRPLDKTEEAARLLSRPQRLGLMYVEAFEKRIPRDEVTAIASFIQTQILSASSVHTKKEEETLHSTPDLGERKISSTDIRVKEEQKEEDEGHDPEKKKVKSEVPQSFLHRIKREKPRSDAEDPFLNPSIKRERRIKEDQDKQEEEGTEAFSLSNDIFVGMEVCGSYRRGKADCGDIDILLIRRNHVPKGALKGVISLLTEKGLLVDHLLINEELGLHHSTDTSSSSSSSSSHLARSKGRRKKKQGKAREGTSKEEEEHEEEEGEMPEKDQRQHEISSSHLRSKRVAELYCGVCVWPPRPMSHMGATIDRENHGDHSSFPSNTFPWIGPRLPRRIDIKIYPEVCRAFALLYFTGSAQFNRSMRTWAKKVGYSLDDTGLYPRTTSFEAFPSVFPISRRFSPVNQSIRKEEEDKLRDSHEEKTLPWIKNDEGSDPTVQRDSQRVSSSTVSPFINRRSQESGSNSVKSEVSTSLKDQVKLEEGMNPLEETEMALGSLSPPMTRMWRRQRSRTGIVWKGRRGEHCRTEREIFESLELKYVPPHARDMFIEPTNSLGASSPATLLSPSTSDTSET</sequence>
<feature type="compositionally biased region" description="Basic and acidic residues" evidence="5">
    <location>
        <begin position="1056"/>
        <end position="1067"/>
    </location>
</feature>
<feature type="region of interest" description="Disordered" evidence="5">
    <location>
        <begin position="489"/>
        <end position="563"/>
    </location>
</feature>
<feature type="compositionally biased region" description="Polar residues" evidence="5">
    <location>
        <begin position="1247"/>
        <end position="1262"/>
    </location>
</feature>
<dbReference type="GO" id="GO:0003887">
    <property type="term" value="F:DNA-directed DNA polymerase activity"/>
    <property type="evidence" value="ECO:0007669"/>
    <property type="project" value="InterPro"/>
</dbReference>
<feature type="compositionally biased region" description="Basic and acidic residues" evidence="5">
    <location>
        <begin position="524"/>
        <end position="546"/>
    </location>
</feature>
<feature type="region of interest" description="Disordered" evidence="5">
    <location>
        <begin position="775"/>
        <end position="795"/>
    </location>
</feature>
<dbReference type="InterPro" id="IPR028207">
    <property type="entry name" value="DNA_pol_B_palm_palm"/>
</dbReference>
<feature type="compositionally biased region" description="Basic and acidic residues" evidence="5">
    <location>
        <begin position="1037"/>
        <end position="1046"/>
    </location>
</feature>
<feature type="compositionally biased region" description="Basic and acidic residues" evidence="5">
    <location>
        <begin position="235"/>
        <end position="266"/>
    </location>
</feature>
<feature type="compositionally biased region" description="Basic residues" evidence="5">
    <location>
        <begin position="1025"/>
        <end position="1036"/>
    </location>
</feature>
<dbReference type="GeneID" id="94427381"/>
<dbReference type="Pfam" id="PF14792">
    <property type="entry name" value="DNA_pol_B_palm"/>
    <property type="match status" value="1"/>
</dbReference>
<evidence type="ECO:0000313" key="7">
    <source>
        <dbReference type="EMBL" id="PHJ22175.1"/>
    </source>
</evidence>
<evidence type="ECO:0000256" key="3">
    <source>
        <dbReference type="ARBA" id="ARBA00022695"/>
    </source>
</evidence>